<evidence type="ECO:0000256" key="1">
    <source>
        <dbReference type="ARBA" id="ARBA00004123"/>
    </source>
</evidence>
<dbReference type="GO" id="GO:0006351">
    <property type="term" value="P:DNA-templated transcription"/>
    <property type="evidence" value="ECO:0007669"/>
    <property type="project" value="InterPro"/>
</dbReference>
<dbReference type="PROSITE" id="PS00036">
    <property type="entry name" value="BZIP_BASIC"/>
    <property type="match status" value="1"/>
</dbReference>
<feature type="domain" description="BZIP" evidence="9">
    <location>
        <begin position="87"/>
        <end position="129"/>
    </location>
</feature>
<dbReference type="Pfam" id="PF00170">
    <property type="entry name" value="bZIP_1"/>
    <property type="match status" value="1"/>
</dbReference>
<proteinExistence type="inferred from homology"/>
<comment type="similarity">
    <text evidence="2">Belongs to the bZIP family.</text>
</comment>
<dbReference type="Proteomes" id="UP001202328">
    <property type="component" value="Unassembled WGS sequence"/>
</dbReference>
<evidence type="ECO:0000313" key="12">
    <source>
        <dbReference type="Proteomes" id="UP001202328"/>
    </source>
</evidence>
<protein>
    <submittedName>
        <fullName evidence="11">Uncharacterized protein</fullName>
    </submittedName>
</protein>
<feature type="coiled-coil region" evidence="7">
    <location>
        <begin position="108"/>
        <end position="135"/>
    </location>
</feature>
<name>A0AAD4X5M1_9MAGN</name>
<feature type="domain" description="DOG1" evidence="10">
    <location>
        <begin position="157"/>
        <end position="367"/>
    </location>
</feature>
<dbReference type="AlphaFoldDB" id="A0AAD4X5M1"/>
<evidence type="ECO:0000256" key="5">
    <source>
        <dbReference type="ARBA" id="ARBA00023163"/>
    </source>
</evidence>
<evidence type="ECO:0000313" key="11">
    <source>
        <dbReference type="EMBL" id="KAI3842283.1"/>
    </source>
</evidence>
<sequence>MNCSGFQQFYSMSTPTTQYATSGNMGIYQQSHQVNMWGNPFRADTSPNTCVSAVVEDDGKLDNKSEDNSNGTIGSSKKYDQEASKPVEKVLRRLAQNREAARKSRLRKKAYVQQLETSRLKLTQIEQELGRARQQGAYVGGVDTSNLGLSGTVNSGVTAFEMEYGHWVEEQNRRTSELRNALQASVSDIELRMLVENGMNHYYELFRMKGAVAKSDVFYLMSGMWKTSAERFFLWIGGFRPSELLKVLKPHIEPLSDQQLLEVYNLQHSSQQAEDALSQGMDKLQNSLSLALAANSLPEGNYASNMSAAMVELQALVSFVEQADHLRQQTLQQMSRILTTRQAARGLLALGDYFQRLRALSSLWAARPREAS</sequence>
<evidence type="ECO:0000256" key="2">
    <source>
        <dbReference type="ARBA" id="ARBA00007163"/>
    </source>
</evidence>
<evidence type="ECO:0000259" key="9">
    <source>
        <dbReference type="PROSITE" id="PS50217"/>
    </source>
</evidence>
<keyword evidence="6" id="KW-0539">Nucleus</keyword>
<dbReference type="InterPro" id="IPR025422">
    <property type="entry name" value="TGA_domain"/>
</dbReference>
<gene>
    <name evidence="11" type="ORF">MKW98_026073</name>
</gene>
<feature type="compositionally biased region" description="Basic and acidic residues" evidence="8">
    <location>
        <begin position="58"/>
        <end position="67"/>
    </location>
</feature>
<organism evidence="11 12">
    <name type="scientific">Papaver atlanticum</name>
    <dbReference type="NCBI Taxonomy" id="357466"/>
    <lineage>
        <taxon>Eukaryota</taxon>
        <taxon>Viridiplantae</taxon>
        <taxon>Streptophyta</taxon>
        <taxon>Embryophyta</taxon>
        <taxon>Tracheophyta</taxon>
        <taxon>Spermatophyta</taxon>
        <taxon>Magnoliopsida</taxon>
        <taxon>Ranunculales</taxon>
        <taxon>Papaveraceae</taxon>
        <taxon>Papaveroideae</taxon>
        <taxon>Papaver</taxon>
    </lineage>
</organism>
<dbReference type="PROSITE" id="PS51806">
    <property type="entry name" value="DOG1"/>
    <property type="match status" value="1"/>
</dbReference>
<feature type="region of interest" description="Disordered" evidence="8">
    <location>
        <begin position="58"/>
        <end position="86"/>
    </location>
</feature>
<evidence type="ECO:0000256" key="7">
    <source>
        <dbReference type="SAM" id="Coils"/>
    </source>
</evidence>
<dbReference type="InterPro" id="IPR046347">
    <property type="entry name" value="bZIP_sf"/>
</dbReference>
<comment type="subcellular location">
    <subcellularLocation>
        <location evidence="1">Nucleus</location>
    </subcellularLocation>
</comment>
<dbReference type="GO" id="GO:0003700">
    <property type="term" value="F:DNA-binding transcription factor activity"/>
    <property type="evidence" value="ECO:0007669"/>
    <property type="project" value="InterPro"/>
</dbReference>
<dbReference type="FunFam" id="1.20.5.170:FF:000019">
    <property type="entry name" value="BZIP family transcription factor"/>
    <property type="match status" value="1"/>
</dbReference>
<keyword evidence="3" id="KW-0805">Transcription regulation</keyword>
<keyword evidence="12" id="KW-1185">Reference proteome</keyword>
<dbReference type="PROSITE" id="PS50217">
    <property type="entry name" value="BZIP"/>
    <property type="match status" value="1"/>
</dbReference>
<evidence type="ECO:0000256" key="8">
    <source>
        <dbReference type="SAM" id="MobiDB-lite"/>
    </source>
</evidence>
<dbReference type="PANTHER" id="PTHR45693:SF36">
    <property type="entry name" value="TRANSCRIPTION FACTOR TGA4"/>
    <property type="match status" value="1"/>
</dbReference>
<dbReference type="EMBL" id="JAJJMB010017069">
    <property type="protein sequence ID" value="KAI3842283.1"/>
    <property type="molecule type" value="Genomic_DNA"/>
</dbReference>
<dbReference type="SUPFAM" id="SSF57959">
    <property type="entry name" value="Leucine zipper domain"/>
    <property type="match status" value="1"/>
</dbReference>
<evidence type="ECO:0000256" key="4">
    <source>
        <dbReference type="ARBA" id="ARBA00023125"/>
    </source>
</evidence>
<feature type="compositionally biased region" description="Basic and acidic residues" evidence="8">
    <location>
        <begin position="77"/>
        <end position="86"/>
    </location>
</feature>
<reference evidence="11" key="1">
    <citation type="submission" date="2022-04" db="EMBL/GenBank/DDBJ databases">
        <title>A functionally conserved STORR gene fusion in Papaver species that diverged 16.8 million years ago.</title>
        <authorList>
            <person name="Catania T."/>
        </authorList>
    </citation>
    <scope>NUCLEOTIDE SEQUENCE</scope>
    <source>
        <strain evidence="11">S-188037</strain>
    </source>
</reference>
<evidence type="ECO:0000256" key="3">
    <source>
        <dbReference type="ARBA" id="ARBA00023015"/>
    </source>
</evidence>
<keyword evidence="7" id="KW-0175">Coiled coil</keyword>
<dbReference type="GO" id="GO:0005634">
    <property type="term" value="C:nucleus"/>
    <property type="evidence" value="ECO:0007669"/>
    <property type="project" value="UniProtKB-SubCell"/>
</dbReference>
<keyword evidence="4" id="KW-0238">DNA-binding</keyword>
<dbReference type="Pfam" id="PF14144">
    <property type="entry name" value="DOG1"/>
    <property type="match status" value="1"/>
</dbReference>
<dbReference type="SMART" id="SM00338">
    <property type="entry name" value="BRLZ"/>
    <property type="match status" value="1"/>
</dbReference>
<keyword evidence="5" id="KW-0804">Transcription</keyword>
<accession>A0AAD4X5M1</accession>
<dbReference type="Gene3D" id="1.20.5.170">
    <property type="match status" value="1"/>
</dbReference>
<evidence type="ECO:0000256" key="6">
    <source>
        <dbReference type="ARBA" id="ARBA00023242"/>
    </source>
</evidence>
<dbReference type="GO" id="GO:0043565">
    <property type="term" value="F:sequence-specific DNA binding"/>
    <property type="evidence" value="ECO:0007669"/>
    <property type="project" value="InterPro"/>
</dbReference>
<dbReference type="PANTHER" id="PTHR45693">
    <property type="entry name" value="TRANSCRIPTION FACTOR TGA9"/>
    <property type="match status" value="1"/>
</dbReference>
<comment type="caution">
    <text evidence="11">The sequence shown here is derived from an EMBL/GenBank/DDBJ whole genome shotgun (WGS) entry which is preliminary data.</text>
</comment>
<evidence type="ECO:0000259" key="10">
    <source>
        <dbReference type="PROSITE" id="PS51806"/>
    </source>
</evidence>
<dbReference type="InterPro" id="IPR004827">
    <property type="entry name" value="bZIP"/>
</dbReference>